<keyword evidence="4 6" id="KW-0378">Hydrolase</keyword>
<evidence type="ECO:0000256" key="1">
    <source>
        <dbReference type="ARBA" id="ARBA00022694"/>
    </source>
</evidence>
<evidence type="ECO:0000256" key="7">
    <source>
        <dbReference type="NCBIfam" id="TIGR00188"/>
    </source>
</evidence>
<evidence type="ECO:0000256" key="3">
    <source>
        <dbReference type="ARBA" id="ARBA00022759"/>
    </source>
</evidence>
<evidence type="ECO:0000256" key="4">
    <source>
        <dbReference type="ARBA" id="ARBA00022801"/>
    </source>
</evidence>
<dbReference type="InterPro" id="IPR020568">
    <property type="entry name" value="Ribosomal_Su5_D2-typ_SF"/>
</dbReference>
<dbReference type="HAMAP" id="MF_00227">
    <property type="entry name" value="RNase_P"/>
    <property type="match status" value="1"/>
</dbReference>
<dbReference type="GO" id="GO:0030677">
    <property type="term" value="C:ribonuclease P complex"/>
    <property type="evidence" value="ECO:0007669"/>
    <property type="project" value="TreeGrafter"/>
</dbReference>
<comment type="function">
    <text evidence="6">RNaseP catalyzes the removal of the 5'-leader sequence from pre-tRNA to produce the mature 5'-terminus. It can also cleave other RNA substrates such as 4.5S RNA. The protein component plays an auxiliary but essential role in vivo by binding to the 5'-leader sequence and broadening the substrate specificity of the ribozyme.</text>
</comment>
<evidence type="ECO:0000313" key="9">
    <source>
        <dbReference type="Proteomes" id="UP000515819"/>
    </source>
</evidence>
<dbReference type="EC" id="3.1.26.5" evidence="6 7"/>
<dbReference type="PANTHER" id="PTHR33992:SF1">
    <property type="entry name" value="RIBONUCLEASE P PROTEIN COMPONENT"/>
    <property type="match status" value="1"/>
</dbReference>
<protein>
    <recommendedName>
        <fullName evidence="6 7">Ribonuclease P protein component</fullName>
        <shortName evidence="6">RNase P protein</shortName>
        <shortName evidence="6">RNaseP protein</shortName>
        <ecNumber evidence="6 7">3.1.26.5</ecNumber>
    </recommendedName>
    <alternativeName>
        <fullName evidence="6">Protein C5</fullName>
    </alternativeName>
</protein>
<evidence type="ECO:0000256" key="6">
    <source>
        <dbReference type="HAMAP-Rule" id="MF_00227"/>
    </source>
</evidence>
<dbReference type="Pfam" id="PF00825">
    <property type="entry name" value="Ribonuclease_P"/>
    <property type="match status" value="1"/>
</dbReference>
<dbReference type="Proteomes" id="UP000515819">
    <property type="component" value="Chromosome"/>
</dbReference>
<keyword evidence="3 6" id="KW-0255">Endonuclease</keyword>
<evidence type="ECO:0000256" key="5">
    <source>
        <dbReference type="ARBA" id="ARBA00022884"/>
    </source>
</evidence>
<keyword evidence="2 6" id="KW-0540">Nuclease</keyword>
<dbReference type="PANTHER" id="PTHR33992">
    <property type="entry name" value="RIBONUCLEASE P PROTEIN COMPONENT"/>
    <property type="match status" value="1"/>
</dbReference>
<dbReference type="GO" id="GO:0042781">
    <property type="term" value="F:3'-tRNA processing endoribonuclease activity"/>
    <property type="evidence" value="ECO:0007669"/>
    <property type="project" value="TreeGrafter"/>
</dbReference>
<dbReference type="SUPFAM" id="SSF54211">
    <property type="entry name" value="Ribosomal protein S5 domain 2-like"/>
    <property type="match status" value="1"/>
</dbReference>
<dbReference type="GO" id="GO:0000049">
    <property type="term" value="F:tRNA binding"/>
    <property type="evidence" value="ECO:0007669"/>
    <property type="project" value="UniProtKB-UniRule"/>
</dbReference>
<dbReference type="AlphaFoldDB" id="A0A7G9FMM8"/>
<keyword evidence="9" id="KW-1185">Reference proteome</keyword>
<dbReference type="EMBL" id="CP060632">
    <property type="protein sequence ID" value="QNL99809.1"/>
    <property type="molecule type" value="Genomic_DNA"/>
</dbReference>
<name>A0A7G9FMM8_9FIRM</name>
<dbReference type="KEGG" id="wcp:H9Q76_00400"/>
<comment type="catalytic activity">
    <reaction evidence="6">
        <text>Endonucleolytic cleavage of RNA, removing 5'-extranucleotides from tRNA precursor.</text>
        <dbReference type="EC" id="3.1.26.5"/>
    </reaction>
</comment>
<dbReference type="GO" id="GO:0001682">
    <property type="term" value="P:tRNA 5'-leader removal"/>
    <property type="evidence" value="ECO:0007669"/>
    <property type="project" value="UniProtKB-UniRule"/>
</dbReference>
<evidence type="ECO:0000313" key="8">
    <source>
        <dbReference type="EMBL" id="QNL99809.1"/>
    </source>
</evidence>
<proteinExistence type="inferred from homology"/>
<dbReference type="Gene3D" id="3.30.230.10">
    <property type="match status" value="1"/>
</dbReference>
<dbReference type="NCBIfam" id="TIGR00188">
    <property type="entry name" value="rnpA"/>
    <property type="match status" value="1"/>
</dbReference>
<evidence type="ECO:0000256" key="2">
    <source>
        <dbReference type="ARBA" id="ARBA00022722"/>
    </source>
</evidence>
<accession>A0A7G9FMM8</accession>
<gene>
    <name evidence="6 8" type="primary">rnpA</name>
    <name evidence="8" type="ORF">H9Q76_00400</name>
</gene>
<reference evidence="8 9" key="1">
    <citation type="submission" date="2020-08" db="EMBL/GenBank/DDBJ databases">
        <authorList>
            <person name="Liu C."/>
            <person name="Sun Q."/>
        </authorList>
    </citation>
    <scope>NUCLEOTIDE SEQUENCE [LARGE SCALE GENOMIC DNA]</scope>
    <source>
        <strain evidence="8 9">NSJ-4</strain>
    </source>
</reference>
<comment type="subunit">
    <text evidence="6">Consists of a catalytic RNA component (M1 or rnpB) and a protein subunit.</text>
</comment>
<dbReference type="InterPro" id="IPR014721">
    <property type="entry name" value="Ribsml_uS5_D2-typ_fold_subgr"/>
</dbReference>
<dbReference type="GO" id="GO:0004526">
    <property type="term" value="F:ribonuclease P activity"/>
    <property type="evidence" value="ECO:0007669"/>
    <property type="project" value="UniProtKB-UniRule"/>
</dbReference>
<organism evidence="8 9">
    <name type="scientific">Wujia chipingensis</name>
    <dbReference type="NCBI Taxonomy" id="2763670"/>
    <lineage>
        <taxon>Bacteria</taxon>
        <taxon>Bacillati</taxon>
        <taxon>Bacillota</taxon>
        <taxon>Clostridia</taxon>
        <taxon>Lachnospirales</taxon>
        <taxon>Lachnospiraceae</taxon>
        <taxon>Wujia</taxon>
    </lineage>
</organism>
<dbReference type="RefSeq" id="WP_118374732.1">
    <property type="nucleotide sequence ID" value="NZ_CP060632.1"/>
</dbReference>
<keyword evidence="1 6" id="KW-0819">tRNA processing</keyword>
<sequence length="120" mass="14167">MRHIVTLKNNREFGKVYNQKESFANKYLVMYLRANNLDYSRIGISVSKKVGNSVVRHRLTRLIRETYRLNQYRIKPGYDLVVVARMNAKGKSFHEIDSAFLYLAKKHEILMQDTVPEVME</sequence>
<comment type="similarity">
    <text evidence="6">Belongs to the RnpA family.</text>
</comment>
<keyword evidence="5 6" id="KW-0694">RNA-binding</keyword>
<dbReference type="InterPro" id="IPR000100">
    <property type="entry name" value="RNase_P"/>
</dbReference>